<evidence type="ECO:0000313" key="2">
    <source>
        <dbReference type="Proteomes" id="UP000274046"/>
    </source>
</evidence>
<sequence length="62" mass="7222">MTIVYTSRAKFTLLACYKLVLDKWGETHANIFELKVESILLKISKNPYLYRPTIFGENVRIA</sequence>
<dbReference type="EMBL" id="RBEE01000001">
    <property type="protein sequence ID" value="RNL56866.1"/>
    <property type="molecule type" value="Genomic_DNA"/>
</dbReference>
<accession>A0A3N0C2U8</accession>
<comment type="caution">
    <text evidence="1">The sequence shown here is derived from an EMBL/GenBank/DDBJ whole genome shotgun (WGS) entry which is preliminary data.</text>
</comment>
<protein>
    <recommendedName>
        <fullName evidence="3">Type II toxin-antitoxin system RelE/ParE family toxin</fullName>
    </recommendedName>
</protein>
<keyword evidence="2" id="KW-1185">Reference proteome</keyword>
<organism evidence="1 2">
    <name type="scientific">Pedobacter jejuensis</name>
    <dbReference type="NCBI Taxonomy" id="1268550"/>
    <lineage>
        <taxon>Bacteria</taxon>
        <taxon>Pseudomonadati</taxon>
        <taxon>Bacteroidota</taxon>
        <taxon>Sphingobacteriia</taxon>
        <taxon>Sphingobacteriales</taxon>
        <taxon>Sphingobacteriaceae</taxon>
        <taxon>Pedobacter</taxon>
    </lineage>
</organism>
<dbReference type="AlphaFoldDB" id="A0A3N0C2U8"/>
<evidence type="ECO:0000313" key="1">
    <source>
        <dbReference type="EMBL" id="RNL56866.1"/>
    </source>
</evidence>
<dbReference type="Proteomes" id="UP000274046">
    <property type="component" value="Unassembled WGS sequence"/>
</dbReference>
<gene>
    <name evidence="1" type="ORF">D7004_00165</name>
</gene>
<name>A0A3N0C2U8_9SPHI</name>
<evidence type="ECO:0008006" key="3">
    <source>
        <dbReference type="Google" id="ProtNLM"/>
    </source>
</evidence>
<reference evidence="1 2" key="1">
    <citation type="submission" date="2018-10" db="EMBL/GenBank/DDBJ databases">
        <title>Genome sequencing of Pedobacter jejuensis TNB23.</title>
        <authorList>
            <person name="Cho Y.-J."/>
            <person name="Cho A."/>
            <person name="Kim O.-S."/>
        </authorList>
    </citation>
    <scope>NUCLEOTIDE SEQUENCE [LARGE SCALE GENOMIC DNA]</scope>
    <source>
        <strain evidence="1 2">TNB23</strain>
    </source>
</reference>
<proteinExistence type="predicted"/>